<reference evidence="2 3" key="1">
    <citation type="journal article" date="2012" name="Science">
        <title>The Paleozoic origin of enzymatic lignin decomposition reconstructed from 31 fungal genomes.</title>
        <authorList>
            <person name="Floudas D."/>
            <person name="Binder M."/>
            <person name="Riley R."/>
            <person name="Barry K."/>
            <person name="Blanchette R.A."/>
            <person name="Henrissat B."/>
            <person name="Martinez A.T."/>
            <person name="Otillar R."/>
            <person name="Spatafora J.W."/>
            <person name="Yadav J.S."/>
            <person name="Aerts A."/>
            <person name="Benoit I."/>
            <person name="Boyd A."/>
            <person name="Carlson A."/>
            <person name="Copeland A."/>
            <person name="Coutinho P.M."/>
            <person name="de Vries R.P."/>
            <person name="Ferreira P."/>
            <person name="Findley K."/>
            <person name="Foster B."/>
            <person name="Gaskell J."/>
            <person name="Glotzer D."/>
            <person name="Gorecki P."/>
            <person name="Heitman J."/>
            <person name="Hesse C."/>
            <person name="Hori C."/>
            <person name="Igarashi K."/>
            <person name="Jurgens J.A."/>
            <person name="Kallen N."/>
            <person name="Kersten P."/>
            <person name="Kohler A."/>
            <person name="Kuees U."/>
            <person name="Kumar T.K.A."/>
            <person name="Kuo A."/>
            <person name="LaButti K."/>
            <person name="Larrondo L.F."/>
            <person name="Lindquist E."/>
            <person name="Ling A."/>
            <person name="Lombard V."/>
            <person name="Lucas S."/>
            <person name="Lundell T."/>
            <person name="Martin R."/>
            <person name="McLaughlin D.J."/>
            <person name="Morgenstern I."/>
            <person name="Morin E."/>
            <person name="Murat C."/>
            <person name="Nagy L.G."/>
            <person name="Nolan M."/>
            <person name="Ohm R.A."/>
            <person name="Patyshakuliyeva A."/>
            <person name="Rokas A."/>
            <person name="Ruiz-Duenas F.J."/>
            <person name="Sabat G."/>
            <person name="Salamov A."/>
            <person name="Samejima M."/>
            <person name="Schmutz J."/>
            <person name="Slot J.C."/>
            <person name="St John F."/>
            <person name="Stenlid J."/>
            <person name="Sun H."/>
            <person name="Sun S."/>
            <person name="Syed K."/>
            <person name="Tsang A."/>
            <person name="Wiebenga A."/>
            <person name="Young D."/>
            <person name="Pisabarro A."/>
            <person name="Eastwood D.C."/>
            <person name="Martin F."/>
            <person name="Cullen D."/>
            <person name="Grigoriev I.V."/>
            <person name="Hibbett D.S."/>
        </authorList>
    </citation>
    <scope>NUCLEOTIDE SEQUENCE</scope>
    <source>
        <strain evidence="3">FP-58527</strain>
    </source>
</reference>
<feature type="region of interest" description="Disordered" evidence="1">
    <location>
        <begin position="22"/>
        <end position="138"/>
    </location>
</feature>
<dbReference type="InParanoid" id="S8DKB0"/>
<organism evidence="2 3">
    <name type="scientific">Fomitopsis schrenkii</name>
    <name type="common">Brown rot fungus</name>
    <dbReference type="NCBI Taxonomy" id="2126942"/>
    <lineage>
        <taxon>Eukaryota</taxon>
        <taxon>Fungi</taxon>
        <taxon>Dikarya</taxon>
        <taxon>Basidiomycota</taxon>
        <taxon>Agaricomycotina</taxon>
        <taxon>Agaricomycetes</taxon>
        <taxon>Polyporales</taxon>
        <taxon>Fomitopsis</taxon>
    </lineage>
</organism>
<feature type="compositionally biased region" description="Low complexity" evidence="1">
    <location>
        <begin position="268"/>
        <end position="277"/>
    </location>
</feature>
<proteinExistence type="predicted"/>
<name>S8DKB0_FOMSC</name>
<evidence type="ECO:0000313" key="2">
    <source>
        <dbReference type="EMBL" id="EPS94036.1"/>
    </source>
</evidence>
<accession>S8DKB0</accession>
<feature type="compositionally biased region" description="Basic and acidic residues" evidence="1">
    <location>
        <begin position="34"/>
        <end position="51"/>
    </location>
</feature>
<protein>
    <submittedName>
        <fullName evidence="2">Uncharacterized protein</fullName>
    </submittedName>
</protein>
<keyword evidence="3" id="KW-1185">Reference proteome</keyword>
<gene>
    <name evidence="2" type="ORF">FOMPIDRAFT_1020285</name>
</gene>
<feature type="compositionally biased region" description="Polar residues" evidence="1">
    <location>
        <begin position="104"/>
        <end position="120"/>
    </location>
</feature>
<feature type="compositionally biased region" description="Basic and acidic residues" evidence="1">
    <location>
        <begin position="121"/>
        <end position="132"/>
    </location>
</feature>
<dbReference type="Proteomes" id="UP000015241">
    <property type="component" value="Unassembled WGS sequence"/>
</dbReference>
<dbReference type="HOGENOM" id="CLU_733689_0_0_1"/>
<sequence>MKEKMGAELREMIVRPKAQCEKDAVMEDGQARTGDIELDMRETEEQSKEDEGACCPEDNWQQREQCPQEDEQPALRGDGAPHREKADGVVFIGGGGRHTTTRRAVTQCTARRTTTRSVQGRTRDSNGGEDRRRKTSTALSSAFYPPREFVLSGSPIATDAVPESRHRPGALGNLVSAVFDAALAEGRGQRLHGLHGDERAGIAHARHYEWDFPQYGPESPVLLAWLVHPPPAKPEKQDMQVKRLQMRRMRQRQRAQGQGGPSQEFLPGQSMQSMGGMGDMQDAIVVSVPPQVCRSRRQICPPLLPRPASHVGAMGMGMGMSVSRRGMSSSDTSPVRATNAGVGNVDSADWLNSIATRLAAPYRRAGHEHGVGGRMSAQMRVASWRRYARMWRWKGKEDEMRREDDVAYVAVASNQL</sequence>
<evidence type="ECO:0000256" key="1">
    <source>
        <dbReference type="SAM" id="MobiDB-lite"/>
    </source>
</evidence>
<evidence type="ECO:0000313" key="3">
    <source>
        <dbReference type="Proteomes" id="UP000015241"/>
    </source>
</evidence>
<dbReference type="EMBL" id="KE504247">
    <property type="protein sequence ID" value="EPS94036.1"/>
    <property type="molecule type" value="Genomic_DNA"/>
</dbReference>
<feature type="region of interest" description="Disordered" evidence="1">
    <location>
        <begin position="245"/>
        <end position="277"/>
    </location>
</feature>
<dbReference type="AlphaFoldDB" id="S8DKB0"/>